<dbReference type="InterPro" id="IPR051448">
    <property type="entry name" value="CdaR-like_regulators"/>
</dbReference>
<dbReference type="RefSeq" id="WP_179238787.1">
    <property type="nucleotide sequence ID" value="NZ_JACBNQ010000017.1"/>
</dbReference>
<dbReference type="PANTHER" id="PTHR33744">
    <property type="entry name" value="CARBOHYDRATE DIACID REGULATOR"/>
    <property type="match status" value="1"/>
</dbReference>
<dbReference type="InterPro" id="IPR008599">
    <property type="entry name" value="Diacid_rec"/>
</dbReference>
<comment type="similarity">
    <text evidence="1">Belongs to the CdaR family.</text>
</comment>
<evidence type="ECO:0000256" key="1">
    <source>
        <dbReference type="ARBA" id="ARBA00006754"/>
    </source>
</evidence>
<dbReference type="Pfam" id="PF05651">
    <property type="entry name" value="Diacid_rec"/>
    <property type="match status" value="1"/>
</dbReference>
<gene>
    <name evidence="5" type="ORF">HZF24_13105</name>
</gene>
<evidence type="ECO:0000313" key="6">
    <source>
        <dbReference type="Proteomes" id="UP000611629"/>
    </source>
</evidence>
<organism evidence="5 6">
    <name type="scientific">Sedimentibacter hydroxybenzoicus DSM 7310</name>
    <dbReference type="NCBI Taxonomy" id="1123245"/>
    <lineage>
        <taxon>Bacteria</taxon>
        <taxon>Bacillati</taxon>
        <taxon>Bacillota</taxon>
        <taxon>Tissierellia</taxon>
        <taxon>Sedimentibacter</taxon>
    </lineage>
</organism>
<feature type="domain" description="Putative sugar diacid recognition" evidence="2">
    <location>
        <begin position="10"/>
        <end position="130"/>
    </location>
</feature>
<protein>
    <submittedName>
        <fullName evidence="5">Helix-turn-helix domain-containing protein</fullName>
    </submittedName>
</protein>
<dbReference type="EMBL" id="JACBNQ010000017">
    <property type="protein sequence ID" value="NYB75080.1"/>
    <property type="molecule type" value="Genomic_DNA"/>
</dbReference>
<comment type="caution">
    <text evidence="5">The sequence shown here is derived from an EMBL/GenBank/DDBJ whole genome shotgun (WGS) entry which is preliminary data.</text>
</comment>
<dbReference type="Gene3D" id="1.10.10.2840">
    <property type="entry name" value="PucR C-terminal helix-turn-helix domain"/>
    <property type="match status" value="1"/>
</dbReference>
<dbReference type="Proteomes" id="UP000611629">
    <property type="component" value="Unassembled WGS sequence"/>
</dbReference>
<evidence type="ECO:0000259" key="2">
    <source>
        <dbReference type="Pfam" id="PF05651"/>
    </source>
</evidence>
<keyword evidence="6" id="KW-1185">Reference proteome</keyword>
<dbReference type="InterPro" id="IPR041522">
    <property type="entry name" value="CdaR_GGDEF"/>
</dbReference>
<dbReference type="AlphaFoldDB" id="A0A974BM28"/>
<dbReference type="PANTHER" id="PTHR33744:SF16">
    <property type="entry name" value="CARBOHYDRATE DIACID REGULATOR"/>
    <property type="match status" value="1"/>
</dbReference>
<proteinExistence type="inferred from homology"/>
<dbReference type="Pfam" id="PF17853">
    <property type="entry name" value="GGDEF_2"/>
    <property type="match status" value="1"/>
</dbReference>
<dbReference type="InterPro" id="IPR042070">
    <property type="entry name" value="PucR_C-HTH_sf"/>
</dbReference>
<evidence type="ECO:0000259" key="3">
    <source>
        <dbReference type="Pfam" id="PF13556"/>
    </source>
</evidence>
<feature type="domain" description="PucR C-terminal helix-turn-helix" evidence="3">
    <location>
        <begin position="320"/>
        <end position="372"/>
    </location>
</feature>
<feature type="domain" description="CdaR GGDEF-like" evidence="4">
    <location>
        <begin position="150"/>
        <end position="266"/>
    </location>
</feature>
<name>A0A974BM28_SEDHY</name>
<sequence length="378" mass="43609">MLSNNFYISEKYLQNILCEMKEIVDQDLIFMNTDGIIKASTVTSRIGNVHYGGKKVVETGRDLMIYSDQEYIGAKKGINMPVRLDETIIGVIGITGNSDEVIKYVKIIKRLTEIFIKDGYAKDIENSEIKKDRMILESLLFSETNIDQNYIARYENLFGIKNKIPRFVIISTIIGNESKIVRNIDDVFRIFRATLKGSKTIISLTGNNIVMILESDSTGYCNELIIKVKNEIKNKINLNMRFGIGDKQTEISRLRISYLKAMDALKWSSIVTKENVTYYEDFDIEIILSKMPSTVMDEYVEKLFSKLGASEIKDMGKIIELYENHNGSLKLISQELFIHKNTLQYKINKLHEKTGYDMRNLRHFMALRIAFILKKYVS</sequence>
<accession>A0A974BM28</accession>
<evidence type="ECO:0000259" key="4">
    <source>
        <dbReference type="Pfam" id="PF17853"/>
    </source>
</evidence>
<reference evidence="5" key="1">
    <citation type="submission" date="2020-07" db="EMBL/GenBank/DDBJ databases">
        <title>Genomic analysis of a strain of Sedimentibacter Hydroxybenzoicus DSM7310.</title>
        <authorList>
            <person name="Ma S."/>
        </authorList>
    </citation>
    <scope>NUCLEOTIDE SEQUENCE</scope>
    <source>
        <strain evidence="5">DSM 7310</strain>
    </source>
</reference>
<dbReference type="Pfam" id="PF13556">
    <property type="entry name" value="HTH_30"/>
    <property type="match status" value="1"/>
</dbReference>
<dbReference type="InterPro" id="IPR025736">
    <property type="entry name" value="PucR_C-HTH_dom"/>
</dbReference>
<evidence type="ECO:0000313" key="5">
    <source>
        <dbReference type="EMBL" id="NYB75080.1"/>
    </source>
</evidence>